<name>A0A9R1UPG3_LACSA</name>
<keyword evidence="9 11" id="KW-0472">Membrane</keyword>
<dbReference type="Gene3D" id="3.80.10.10">
    <property type="entry name" value="Ribonuclease Inhibitor"/>
    <property type="match status" value="6"/>
</dbReference>
<dbReference type="GO" id="GO:0005886">
    <property type="term" value="C:plasma membrane"/>
    <property type="evidence" value="ECO:0007669"/>
    <property type="project" value="UniProtKB-SubCell"/>
</dbReference>
<dbReference type="SMART" id="SM00369">
    <property type="entry name" value="LRR_TYP"/>
    <property type="match status" value="10"/>
</dbReference>
<dbReference type="FunFam" id="3.80.10.10:FF:000095">
    <property type="entry name" value="LRR receptor-like serine/threonine-protein kinase GSO1"/>
    <property type="match status" value="1"/>
</dbReference>
<dbReference type="GO" id="GO:0006952">
    <property type="term" value="P:defense response"/>
    <property type="evidence" value="ECO:0007669"/>
    <property type="project" value="UniProtKB-ARBA"/>
</dbReference>
<keyword evidence="4" id="KW-0433">Leucine-rich repeat</keyword>
<dbReference type="InterPro" id="IPR003591">
    <property type="entry name" value="Leu-rich_rpt_typical-subtyp"/>
</dbReference>
<comment type="caution">
    <text evidence="14">The sequence shown here is derived from an EMBL/GenBank/DDBJ whole genome shotgun (WGS) entry which is preliminary data.</text>
</comment>
<keyword evidence="10" id="KW-0325">Glycoprotein</keyword>
<keyword evidence="6" id="KW-0732">Signal</keyword>
<feature type="transmembrane region" description="Helical" evidence="11">
    <location>
        <begin position="947"/>
        <end position="970"/>
    </location>
</feature>
<proteinExistence type="inferred from homology"/>
<comment type="similarity">
    <text evidence="2">Belongs to the RLP family.</text>
</comment>
<dbReference type="Pfam" id="PF23598">
    <property type="entry name" value="LRR_14"/>
    <property type="match status" value="2"/>
</dbReference>
<dbReference type="InterPro" id="IPR055414">
    <property type="entry name" value="LRR_R13L4/SHOC2-like"/>
</dbReference>
<dbReference type="PANTHER" id="PTHR48063">
    <property type="entry name" value="LRR RECEPTOR-LIKE KINASE"/>
    <property type="match status" value="1"/>
</dbReference>
<dbReference type="InterPro" id="IPR013210">
    <property type="entry name" value="LRR_N_plant-typ"/>
</dbReference>
<evidence type="ECO:0000256" key="6">
    <source>
        <dbReference type="ARBA" id="ARBA00022729"/>
    </source>
</evidence>
<keyword evidence="15" id="KW-1185">Reference proteome</keyword>
<evidence type="ECO:0008006" key="16">
    <source>
        <dbReference type="Google" id="ProtNLM"/>
    </source>
</evidence>
<dbReference type="EMBL" id="NBSK02000008">
    <property type="protein sequence ID" value="KAJ0191300.1"/>
    <property type="molecule type" value="Genomic_DNA"/>
</dbReference>
<evidence type="ECO:0000256" key="11">
    <source>
        <dbReference type="SAM" id="Phobius"/>
    </source>
</evidence>
<dbReference type="InterPro" id="IPR032675">
    <property type="entry name" value="LRR_dom_sf"/>
</dbReference>
<evidence type="ECO:0000313" key="15">
    <source>
        <dbReference type="Proteomes" id="UP000235145"/>
    </source>
</evidence>
<gene>
    <name evidence="14" type="ORF">LSAT_V11C800451500</name>
</gene>
<dbReference type="Proteomes" id="UP000235145">
    <property type="component" value="Unassembled WGS sequence"/>
</dbReference>
<dbReference type="Pfam" id="PF08263">
    <property type="entry name" value="LRRNT_2"/>
    <property type="match status" value="1"/>
</dbReference>
<dbReference type="AlphaFoldDB" id="A0A9R1UPG3"/>
<evidence type="ECO:0000256" key="1">
    <source>
        <dbReference type="ARBA" id="ARBA00004251"/>
    </source>
</evidence>
<evidence type="ECO:0000256" key="5">
    <source>
        <dbReference type="ARBA" id="ARBA00022692"/>
    </source>
</evidence>
<evidence type="ECO:0000256" key="3">
    <source>
        <dbReference type="ARBA" id="ARBA00022475"/>
    </source>
</evidence>
<dbReference type="SUPFAM" id="SSF52047">
    <property type="entry name" value="RNI-like"/>
    <property type="match status" value="2"/>
</dbReference>
<dbReference type="GO" id="GO:0051707">
    <property type="term" value="P:response to other organism"/>
    <property type="evidence" value="ECO:0007669"/>
    <property type="project" value="UniProtKB-ARBA"/>
</dbReference>
<dbReference type="Pfam" id="PF13855">
    <property type="entry name" value="LRR_8"/>
    <property type="match status" value="1"/>
</dbReference>
<evidence type="ECO:0000259" key="12">
    <source>
        <dbReference type="Pfam" id="PF08263"/>
    </source>
</evidence>
<organism evidence="14 15">
    <name type="scientific">Lactuca sativa</name>
    <name type="common">Garden lettuce</name>
    <dbReference type="NCBI Taxonomy" id="4236"/>
    <lineage>
        <taxon>Eukaryota</taxon>
        <taxon>Viridiplantae</taxon>
        <taxon>Streptophyta</taxon>
        <taxon>Embryophyta</taxon>
        <taxon>Tracheophyta</taxon>
        <taxon>Spermatophyta</taxon>
        <taxon>Magnoliopsida</taxon>
        <taxon>eudicotyledons</taxon>
        <taxon>Gunneridae</taxon>
        <taxon>Pentapetalae</taxon>
        <taxon>asterids</taxon>
        <taxon>campanulids</taxon>
        <taxon>Asterales</taxon>
        <taxon>Asteraceae</taxon>
        <taxon>Cichorioideae</taxon>
        <taxon>Cichorieae</taxon>
        <taxon>Lactucinae</taxon>
        <taxon>Lactuca</taxon>
    </lineage>
</organism>
<reference evidence="14 15" key="1">
    <citation type="journal article" date="2017" name="Nat. Commun.">
        <title>Genome assembly with in vitro proximity ligation data and whole-genome triplication in lettuce.</title>
        <authorList>
            <person name="Reyes-Chin-Wo S."/>
            <person name="Wang Z."/>
            <person name="Yang X."/>
            <person name="Kozik A."/>
            <person name="Arikit S."/>
            <person name="Song C."/>
            <person name="Xia L."/>
            <person name="Froenicke L."/>
            <person name="Lavelle D.O."/>
            <person name="Truco M.J."/>
            <person name="Xia R."/>
            <person name="Zhu S."/>
            <person name="Xu C."/>
            <person name="Xu H."/>
            <person name="Xu X."/>
            <person name="Cox K."/>
            <person name="Korf I."/>
            <person name="Meyers B.C."/>
            <person name="Michelmore R.W."/>
        </authorList>
    </citation>
    <scope>NUCLEOTIDE SEQUENCE [LARGE SCALE GENOMIC DNA]</scope>
    <source>
        <strain evidence="15">cv. Salinas</strain>
        <tissue evidence="14">Seedlings</tissue>
    </source>
</reference>
<evidence type="ECO:0000256" key="10">
    <source>
        <dbReference type="ARBA" id="ARBA00023180"/>
    </source>
</evidence>
<evidence type="ECO:0000256" key="7">
    <source>
        <dbReference type="ARBA" id="ARBA00022737"/>
    </source>
</evidence>
<dbReference type="InterPro" id="IPR001611">
    <property type="entry name" value="Leu-rich_rpt"/>
</dbReference>
<dbReference type="PANTHER" id="PTHR48063:SF106">
    <property type="entry name" value="LEUCINE-RICH REPEAT DOMAIN, L DOMAIN-LIKE PROTEIN-RELATED"/>
    <property type="match status" value="1"/>
</dbReference>
<feature type="domain" description="Disease resistance R13L4/SHOC-2-like LRR" evidence="13">
    <location>
        <begin position="118"/>
        <end position="368"/>
    </location>
</feature>
<dbReference type="SUPFAM" id="SSF52058">
    <property type="entry name" value="L domain-like"/>
    <property type="match status" value="1"/>
</dbReference>
<dbReference type="PRINTS" id="PR00019">
    <property type="entry name" value="LEURICHRPT"/>
</dbReference>
<evidence type="ECO:0000256" key="2">
    <source>
        <dbReference type="ARBA" id="ARBA00009592"/>
    </source>
</evidence>
<keyword evidence="3" id="KW-1003">Cell membrane</keyword>
<evidence type="ECO:0000256" key="4">
    <source>
        <dbReference type="ARBA" id="ARBA00022614"/>
    </source>
</evidence>
<feature type="domain" description="Leucine-rich repeat-containing N-terminal plant-type" evidence="12">
    <location>
        <begin position="49"/>
        <end position="86"/>
    </location>
</feature>
<evidence type="ECO:0000256" key="8">
    <source>
        <dbReference type="ARBA" id="ARBA00022989"/>
    </source>
</evidence>
<dbReference type="InterPro" id="IPR046956">
    <property type="entry name" value="RLP23-like"/>
</dbReference>
<dbReference type="FunFam" id="3.80.10.10:FF:000383">
    <property type="entry name" value="Leucine-rich repeat receptor protein kinase EMS1"/>
    <property type="match status" value="1"/>
</dbReference>
<keyword evidence="8 11" id="KW-1133">Transmembrane helix</keyword>
<protein>
    <recommendedName>
        <fullName evidence="16">Leucine-rich repeat-containing N-terminal plant-type domain-containing protein</fullName>
    </recommendedName>
</protein>
<keyword evidence="5 11" id="KW-0812">Transmembrane</keyword>
<evidence type="ECO:0000256" key="9">
    <source>
        <dbReference type="ARBA" id="ARBA00023136"/>
    </source>
</evidence>
<comment type="subcellular location">
    <subcellularLocation>
        <location evidence="1">Cell membrane</location>
        <topology evidence="1">Single-pass type I membrane protein</topology>
    </subcellularLocation>
</comment>
<sequence>MTGLMHRFRGMKNANDISISHRNLKVCETFKGGTYTCLGNENTSLICSEQERLALLKLKDSVEDDSGMLSSWVGNDCCLWEGIDCDGVTGSVKSLHLRGCRGSEDVLELGCYLSGNEVDSSLSELRHLKHLDLSGNDFQGSRIPKFIGYFKHLTYLNLSHAGFDGIIPPHIGNLSNLNVLDLHSDSYEPMVDDMTWISGLLSLEHLDLSWVNLCGAQNTDMLFYMIPSLKELSLSGCGLSNVDLGPFLNLSRILPNIKHLDLGFNSFQGPLPGILQNMSSLTFLDLSYFNLSLAWNFGNLLSMIPSLSELHLSHCGLHKTHLSSLGLNLSTLSNIQHLDLSLNSVEGTFPSVFTKMTSLRVLDLSQNMLNSLLPTMPNYLHLDLSGNQLTGSISTFLGNLSKLDLSFNQLNGSIPESFGNLAALTYLDLSFNRLTGPIPSSLGRLVSLQTVSLRSNLLNNTIPVSIGQLTKLHSLDFSNNSFEGVVTEAHFANLSMLKVLDISSNTKLTFNVSREWIPPFQLVSLDLGSCTIGTEFPQWLRSQRKLRRLVLSNATISGALPRWFWKMPIIPELDLSHNKLIGPLTNLPNGETFRGYASIQVLFLENNFFNESIPRSLCRRTDLRYLDLSRNRLTGKIPRCLENPHLLNTMILSSNQISGVIPSFIARNSLRRLKLNGNKLSGELPRELRNLQYLKILDVGDNKFSGNIPEFLGTNLTYLVVLRLHKNNFTGRIPVTLCKASNLQILDVAHNNLKGPIPSCLGELNAMVNESRSRYAADPSFDNDENVNQVMKGVILEYTKTVYMVYNMDLSSNQLVGEIPVELTALSMLVGLNLSNNHLKGYIPDNIGSMMKLESLDLSGNELTGVIPPSMADLTFLSRLNLSHNNLSGRIPTGSQLQTLTDPSIYEGNKDLCGPPLLNNCTNPGEDPSTATNEKKHKAADEQSKVWLFYMDIMSGFATGFWGVIGLLFFKKHWRQKLFIFAEETMENIYVAVVLRVAKIKRGREHA</sequence>
<dbReference type="Pfam" id="PF00560">
    <property type="entry name" value="LRR_1"/>
    <property type="match status" value="4"/>
</dbReference>
<keyword evidence="7" id="KW-0677">Repeat</keyword>
<accession>A0A9R1UPG3</accession>
<feature type="domain" description="Disease resistance R13L4/SHOC-2-like LRR" evidence="13">
    <location>
        <begin position="379"/>
        <end position="549"/>
    </location>
</feature>
<dbReference type="FunFam" id="3.80.10.10:FF:000111">
    <property type="entry name" value="LRR receptor-like serine/threonine-protein kinase ERECTA"/>
    <property type="match status" value="1"/>
</dbReference>
<evidence type="ECO:0000313" key="14">
    <source>
        <dbReference type="EMBL" id="KAJ0191300.1"/>
    </source>
</evidence>
<evidence type="ECO:0000259" key="13">
    <source>
        <dbReference type="Pfam" id="PF23598"/>
    </source>
</evidence>